<protein>
    <recommendedName>
        <fullName evidence="3">diacylglycerol O-acyltransferase</fullName>
        <ecNumber evidence="3">2.3.1.20</ecNumber>
    </recommendedName>
</protein>
<comment type="pathway">
    <text evidence="2">Lipid metabolism.</text>
</comment>
<evidence type="ECO:0000256" key="8">
    <source>
        <dbReference type="SAM" id="Phobius"/>
    </source>
</evidence>
<dbReference type="EMBL" id="GL871368">
    <property type="protein sequence ID" value="EGC30005.1"/>
    <property type="molecule type" value="Genomic_DNA"/>
</dbReference>
<evidence type="ECO:0000256" key="2">
    <source>
        <dbReference type="ARBA" id="ARBA00005189"/>
    </source>
</evidence>
<dbReference type="eggNOG" id="KOG0380">
    <property type="taxonomic scope" value="Eukaryota"/>
</dbReference>
<comment type="subcellular location">
    <subcellularLocation>
        <location evidence="1">Endoplasmic reticulum membrane</location>
        <topology evidence="1">Multi-pass membrane protein</topology>
    </subcellularLocation>
</comment>
<keyword evidence="6" id="KW-0012">Acyltransferase</keyword>
<reference evidence="10" key="1">
    <citation type="journal article" date="2011" name="Genome Biol.">
        <title>Comparative genomics of the social amoebae Dictyostelium discoideum and Dictyostelium purpureum.</title>
        <authorList>
            <consortium name="US DOE Joint Genome Institute (JGI-PGF)"/>
            <person name="Sucgang R."/>
            <person name="Kuo A."/>
            <person name="Tian X."/>
            <person name="Salerno W."/>
            <person name="Parikh A."/>
            <person name="Feasley C.L."/>
            <person name="Dalin E."/>
            <person name="Tu H."/>
            <person name="Huang E."/>
            <person name="Barry K."/>
            <person name="Lindquist E."/>
            <person name="Shapiro H."/>
            <person name="Bruce D."/>
            <person name="Schmutz J."/>
            <person name="Salamov A."/>
            <person name="Fey P."/>
            <person name="Gaudet P."/>
            <person name="Anjard C."/>
            <person name="Babu M.M."/>
            <person name="Basu S."/>
            <person name="Bushmanova Y."/>
            <person name="van der Wel H."/>
            <person name="Katoh-Kurasawa M."/>
            <person name="Dinh C."/>
            <person name="Coutinho P.M."/>
            <person name="Saito T."/>
            <person name="Elias M."/>
            <person name="Schaap P."/>
            <person name="Kay R.R."/>
            <person name="Henrissat B."/>
            <person name="Eichinger L."/>
            <person name="Rivero F."/>
            <person name="Putnam N.H."/>
            <person name="West C.M."/>
            <person name="Loomis W.F."/>
            <person name="Chisholm R.L."/>
            <person name="Shaulsky G."/>
            <person name="Strassmann J.E."/>
            <person name="Queller D.C."/>
            <person name="Kuspa A."/>
            <person name="Grigoriev I.V."/>
        </authorList>
    </citation>
    <scope>NUCLEOTIDE SEQUENCE [LARGE SCALE GENOMIC DNA]</scope>
    <source>
        <strain evidence="10">QSDP1</strain>
    </source>
</reference>
<dbReference type="EC" id="2.3.1.20" evidence="3"/>
<evidence type="ECO:0000313" key="10">
    <source>
        <dbReference type="Proteomes" id="UP000001064"/>
    </source>
</evidence>
<dbReference type="InterPro" id="IPR014371">
    <property type="entry name" value="Oat_ACAT_DAG_ARE"/>
</dbReference>
<keyword evidence="8" id="KW-0472">Membrane</keyword>
<dbReference type="STRING" id="5786.F1A1C5"/>
<feature type="transmembrane region" description="Helical" evidence="8">
    <location>
        <begin position="270"/>
        <end position="288"/>
    </location>
</feature>
<feature type="region of interest" description="Disordered" evidence="7">
    <location>
        <begin position="1"/>
        <end position="58"/>
    </location>
</feature>
<organism evidence="9 10">
    <name type="scientific">Dictyostelium purpureum</name>
    <name type="common">Slime mold</name>
    <dbReference type="NCBI Taxonomy" id="5786"/>
    <lineage>
        <taxon>Eukaryota</taxon>
        <taxon>Amoebozoa</taxon>
        <taxon>Evosea</taxon>
        <taxon>Eumycetozoa</taxon>
        <taxon>Dictyostelia</taxon>
        <taxon>Dictyosteliales</taxon>
        <taxon>Dictyosteliaceae</taxon>
        <taxon>Dictyostelium</taxon>
    </lineage>
</organism>
<gene>
    <name evidence="9" type="ORF">DICPUDRAFT_42075</name>
</gene>
<evidence type="ECO:0000313" key="9">
    <source>
        <dbReference type="EMBL" id="EGC30005.1"/>
    </source>
</evidence>
<keyword evidence="8" id="KW-0812">Transmembrane</keyword>
<dbReference type="KEGG" id="dpp:DICPUDRAFT_42075"/>
<dbReference type="PANTHER" id="PTHR10408">
    <property type="entry name" value="STEROL O-ACYLTRANSFERASE"/>
    <property type="match status" value="1"/>
</dbReference>
<dbReference type="RefSeq" id="XP_003293471.1">
    <property type="nucleotide sequence ID" value="XM_003293423.1"/>
</dbReference>
<accession>F1A1C5</accession>
<proteinExistence type="predicted"/>
<dbReference type="AlphaFoldDB" id="F1A1C5"/>
<feature type="transmembrane region" description="Helical" evidence="8">
    <location>
        <begin position="130"/>
        <end position="148"/>
    </location>
</feature>
<sequence>MIETENSSSKTIFQKRKTESSGSSKKKRTSNKHDNNETTETIEQFSTTSTLKVDKLPPHSPSLERFSAMSKPRESILTTPNESDIGWGTFNYIAICYVMAGFSMMADSYINKGTLVDFELFWWLVINYQVLIYVTLGLATWSFFNYFCTRQFAKHRIPSGVSIFLYVFWQFVCFAGSISFVLAHEMSPILSGGTGLQICVYSLKNHSYWHTNYFLTKGLDKAKSKVVRVDLTPNISFRHFLYFMVAPTLVFETSFPRTKSIRWTYVLKELIAGAGAFLMFYIVCLYSNKF</sequence>
<dbReference type="PIRSF" id="PIRSF000439">
    <property type="entry name" value="Oat_ACAT_DAG_ARE"/>
    <property type="match status" value="1"/>
</dbReference>
<dbReference type="GeneID" id="10511384"/>
<feature type="compositionally biased region" description="Polar residues" evidence="7">
    <location>
        <begin position="1"/>
        <end position="12"/>
    </location>
</feature>
<dbReference type="PANTHER" id="PTHR10408:SF7">
    <property type="entry name" value="DIACYLGLYCEROL O-ACYLTRANSFERASE 1"/>
    <property type="match status" value="1"/>
</dbReference>
<feature type="transmembrane region" description="Helical" evidence="8">
    <location>
        <begin position="160"/>
        <end position="183"/>
    </location>
</feature>
<feature type="compositionally biased region" description="Polar residues" evidence="7">
    <location>
        <begin position="38"/>
        <end position="51"/>
    </location>
</feature>
<evidence type="ECO:0000256" key="1">
    <source>
        <dbReference type="ARBA" id="ARBA00004477"/>
    </source>
</evidence>
<dbReference type="GO" id="GO:0005789">
    <property type="term" value="C:endoplasmic reticulum membrane"/>
    <property type="evidence" value="ECO:0007669"/>
    <property type="project" value="UniProtKB-SubCell"/>
</dbReference>
<evidence type="ECO:0000256" key="6">
    <source>
        <dbReference type="ARBA" id="ARBA00023315"/>
    </source>
</evidence>
<name>F1A1C5_DICPU</name>
<evidence type="ECO:0000256" key="7">
    <source>
        <dbReference type="SAM" id="MobiDB-lite"/>
    </source>
</evidence>
<keyword evidence="8" id="KW-1133">Transmembrane helix</keyword>
<dbReference type="VEuPathDB" id="AmoebaDB:DICPUDRAFT_42075"/>
<dbReference type="GO" id="GO:0004144">
    <property type="term" value="F:diacylglycerol O-acyltransferase activity"/>
    <property type="evidence" value="ECO:0007669"/>
    <property type="project" value="UniProtKB-EC"/>
</dbReference>
<evidence type="ECO:0000256" key="5">
    <source>
        <dbReference type="ARBA" id="ARBA00022824"/>
    </source>
</evidence>
<evidence type="ECO:0000256" key="3">
    <source>
        <dbReference type="ARBA" id="ARBA00013244"/>
    </source>
</evidence>
<dbReference type="Proteomes" id="UP000001064">
    <property type="component" value="Unassembled WGS sequence"/>
</dbReference>
<dbReference type="InParanoid" id="F1A1C5"/>
<feature type="transmembrane region" description="Helical" evidence="8">
    <location>
        <begin position="90"/>
        <end position="110"/>
    </location>
</feature>
<dbReference type="FunCoup" id="F1A1C5">
    <property type="interactions" value="53"/>
</dbReference>
<keyword evidence="5" id="KW-0256">Endoplasmic reticulum</keyword>
<dbReference type="OrthoDB" id="10039049at2759"/>
<evidence type="ECO:0000256" key="4">
    <source>
        <dbReference type="ARBA" id="ARBA00022679"/>
    </source>
</evidence>
<keyword evidence="10" id="KW-1185">Reference proteome</keyword>
<keyword evidence="4" id="KW-0808">Transferase</keyword>